<evidence type="ECO:0000313" key="1">
    <source>
        <dbReference type="EMBL" id="QHS59039.1"/>
    </source>
</evidence>
<organism evidence="1 2">
    <name type="scientific">Chitinophaga agri</name>
    <dbReference type="NCBI Taxonomy" id="2703787"/>
    <lineage>
        <taxon>Bacteria</taxon>
        <taxon>Pseudomonadati</taxon>
        <taxon>Bacteroidota</taxon>
        <taxon>Chitinophagia</taxon>
        <taxon>Chitinophagales</taxon>
        <taxon>Chitinophagaceae</taxon>
        <taxon>Chitinophaga</taxon>
    </lineage>
</organism>
<dbReference type="Proteomes" id="UP000476411">
    <property type="component" value="Chromosome"/>
</dbReference>
<dbReference type="SUPFAM" id="SSF55729">
    <property type="entry name" value="Acyl-CoA N-acyltransferases (Nat)"/>
    <property type="match status" value="1"/>
</dbReference>
<dbReference type="GO" id="GO:0016740">
    <property type="term" value="F:transferase activity"/>
    <property type="evidence" value="ECO:0007669"/>
    <property type="project" value="UniProtKB-KW"/>
</dbReference>
<proteinExistence type="predicted"/>
<evidence type="ECO:0000313" key="2">
    <source>
        <dbReference type="Proteomes" id="UP000476411"/>
    </source>
</evidence>
<dbReference type="InterPro" id="IPR016181">
    <property type="entry name" value="Acyl_CoA_acyltransferase"/>
</dbReference>
<reference evidence="1 2" key="1">
    <citation type="submission" date="2020-01" db="EMBL/GenBank/DDBJ databases">
        <title>Complete genome sequence of Chitinophaga sp. H33E-04 isolated from quinoa roots.</title>
        <authorList>
            <person name="Weon H.-Y."/>
            <person name="Lee S.A."/>
        </authorList>
    </citation>
    <scope>NUCLEOTIDE SEQUENCE [LARGE SCALE GENOMIC DNA]</scope>
    <source>
        <strain evidence="1 2">H33E-04</strain>
    </source>
</reference>
<dbReference type="AlphaFoldDB" id="A0A6B9ZB29"/>
<dbReference type="Gene3D" id="3.40.630.30">
    <property type="match status" value="1"/>
</dbReference>
<dbReference type="RefSeq" id="WP_162330741.1">
    <property type="nucleotide sequence ID" value="NZ_CP048113.1"/>
</dbReference>
<dbReference type="KEGG" id="chih:GWR21_05350"/>
<accession>A0A6B9ZB29</accession>
<name>A0A6B9ZB29_9BACT</name>
<protein>
    <submittedName>
        <fullName evidence="1">N-acetyltransferase</fullName>
    </submittedName>
</protein>
<sequence length="197" mass="21813">MYNDSVIVRKAVLSDCKYAAMITAEMEASAKARGTGISKRSVTAIMKKIREGKAVIALTVGKIWVGFSYIESWSNGAFVSNSGMIVNPSFRGQGVASRIKRRIFQLSREKYPEAKLFSITSGLAIMRMNSKLGFLPVTFNEITRDPEFWKGCKSCVNFNILQKKGCQNCLCTAMLYTPPALQKEEEKEGLLLAAGPY</sequence>
<gene>
    <name evidence="1" type="ORF">GWR21_05350</name>
</gene>
<keyword evidence="2" id="KW-1185">Reference proteome</keyword>
<dbReference type="EMBL" id="CP048113">
    <property type="protein sequence ID" value="QHS59039.1"/>
    <property type="molecule type" value="Genomic_DNA"/>
</dbReference>
<keyword evidence="1" id="KW-0808">Transferase</keyword>